<sequence length="122" mass="12232">MSRLRESGLLTLLVPAGLGDGGGADRPTAYAVVREIAAADGAIGQLLSCHPALPDVVIDGDTDPFGQRLAAGGSVEFDAVPIAADDVVGSLAAEEDVLSPLTALVSPVGRLLSAQFRTPAVA</sequence>
<evidence type="ECO:0008006" key="3">
    <source>
        <dbReference type="Google" id="ProtNLM"/>
    </source>
</evidence>
<evidence type="ECO:0000313" key="2">
    <source>
        <dbReference type="Proteomes" id="UP001499986"/>
    </source>
</evidence>
<protein>
    <recommendedName>
        <fullName evidence="3">Acyl-CoA dehydrogenase</fullName>
    </recommendedName>
</protein>
<gene>
    <name evidence="1" type="ORF">GCM10010255_75890</name>
</gene>
<proteinExistence type="predicted"/>
<keyword evidence="2" id="KW-1185">Reference proteome</keyword>
<organism evidence="1 2">
    <name type="scientific">Streptomyces coeruleofuscus</name>
    <dbReference type="NCBI Taxonomy" id="66879"/>
    <lineage>
        <taxon>Bacteria</taxon>
        <taxon>Bacillati</taxon>
        <taxon>Actinomycetota</taxon>
        <taxon>Actinomycetes</taxon>
        <taxon>Kitasatosporales</taxon>
        <taxon>Streptomycetaceae</taxon>
        <taxon>Streptomyces</taxon>
    </lineage>
</organism>
<dbReference type="SUPFAM" id="SSF56645">
    <property type="entry name" value="Acyl-CoA dehydrogenase NM domain-like"/>
    <property type="match status" value="1"/>
</dbReference>
<evidence type="ECO:0000313" key="1">
    <source>
        <dbReference type="EMBL" id="GAA2423479.1"/>
    </source>
</evidence>
<dbReference type="InterPro" id="IPR009100">
    <property type="entry name" value="AcylCoA_DH/oxidase_NM_dom_sf"/>
</dbReference>
<dbReference type="Gene3D" id="1.10.540.10">
    <property type="entry name" value="Acyl-CoA dehydrogenase/oxidase, N-terminal domain"/>
    <property type="match status" value="1"/>
</dbReference>
<accession>A0ABN3J8G4</accession>
<name>A0ABN3J8G4_9ACTN</name>
<dbReference type="InterPro" id="IPR037069">
    <property type="entry name" value="AcylCoA_DH/ox_N_sf"/>
</dbReference>
<comment type="caution">
    <text evidence="1">The sequence shown here is derived from an EMBL/GenBank/DDBJ whole genome shotgun (WGS) entry which is preliminary data.</text>
</comment>
<dbReference type="EMBL" id="BAAASE010000014">
    <property type="protein sequence ID" value="GAA2423479.1"/>
    <property type="molecule type" value="Genomic_DNA"/>
</dbReference>
<dbReference type="Proteomes" id="UP001499986">
    <property type="component" value="Unassembled WGS sequence"/>
</dbReference>
<reference evidence="1 2" key="1">
    <citation type="journal article" date="2019" name="Int. J. Syst. Evol. Microbiol.">
        <title>The Global Catalogue of Microorganisms (GCM) 10K type strain sequencing project: providing services to taxonomists for standard genome sequencing and annotation.</title>
        <authorList>
            <consortium name="The Broad Institute Genomics Platform"/>
            <consortium name="The Broad Institute Genome Sequencing Center for Infectious Disease"/>
            <person name="Wu L."/>
            <person name="Ma J."/>
        </authorList>
    </citation>
    <scope>NUCLEOTIDE SEQUENCE [LARGE SCALE GENOMIC DNA]</scope>
    <source>
        <strain evidence="1 2">JCM 4358</strain>
    </source>
</reference>